<dbReference type="GO" id="GO:0008982">
    <property type="term" value="F:protein-N(PI)-phosphohistidine-sugar phosphotransferase activity"/>
    <property type="evidence" value="ECO:0007669"/>
    <property type="project" value="InterPro"/>
</dbReference>
<evidence type="ECO:0000256" key="6">
    <source>
        <dbReference type="ARBA" id="ARBA00022683"/>
    </source>
</evidence>
<keyword evidence="10" id="KW-1185">Reference proteome</keyword>
<sequence>MADIKVARIDFRLIHGQVITKWIKYYPVDMIVVVDDALRNDDFMIEIYKMAVPKGVKFKVVSQEGAAEILEQINASVFLLFKNVEACAKAVESGVKFDFLVVGGVPGEGERQFISDGIYLNKKEFTELENINQTVSEIIFKSIPEETAVTMQKAKEKLR</sequence>
<reference evidence="9 10" key="1">
    <citation type="submission" date="2019-05" db="EMBL/GenBank/DDBJ databases">
        <title>Complete genome sequencing of Anaerostipes rhamnosivorans.</title>
        <authorList>
            <person name="Bui T.P.N."/>
            <person name="de Vos W.M."/>
        </authorList>
    </citation>
    <scope>NUCLEOTIDE SEQUENCE [LARGE SCALE GENOMIC DNA]</scope>
    <source>
        <strain evidence="9 10">1y2</strain>
    </source>
</reference>
<evidence type="ECO:0000313" key="10">
    <source>
        <dbReference type="Proteomes" id="UP000298653"/>
    </source>
</evidence>
<accession>A0A4P8IG20</accession>
<evidence type="ECO:0000256" key="4">
    <source>
        <dbReference type="ARBA" id="ARBA00022597"/>
    </source>
</evidence>
<evidence type="ECO:0000259" key="8">
    <source>
        <dbReference type="PROSITE" id="PS51101"/>
    </source>
</evidence>
<dbReference type="GO" id="GO:0009401">
    <property type="term" value="P:phosphoenolpyruvate-dependent sugar phosphotransferase system"/>
    <property type="evidence" value="ECO:0007669"/>
    <property type="project" value="UniProtKB-KW"/>
</dbReference>
<evidence type="ECO:0000313" key="9">
    <source>
        <dbReference type="EMBL" id="QCP36882.1"/>
    </source>
</evidence>
<dbReference type="EMBL" id="CP040058">
    <property type="protein sequence ID" value="QCP36882.1"/>
    <property type="molecule type" value="Genomic_DNA"/>
</dbReference>
<dbReference type="InterPro" id="IPR004720">
    <property type="entry name" value="PTS_IIB_sorbose-sp"/>
</dbReference>
<keyword evidence="2" id="KW-0813">Transport</keyword>
<dbReference type="Proteomes" id="UP000298653">
    <property type="component" value="Chromosome"/>
</dbReference>
<keyword evidence="4" id="KW-0762">Sugar transport</keyword>
<dbReference type="Pfam" id="PF03830">
    <property type="entry name" value="PTSIIB_sorb"/>
    <property type="match status" value="1"/>
</dbReference>
<proteinExistence type="predicted"/>
<dbReference type="KEGG" id="arf:AR1Y2_3428"/>
<dbReference type="AlphaFoldDB" id="A0A4P8IG20"/>
<keyword evidence="7" id="KW-0418">Kinase</keyword>
<keyword evidence="6" id="KW-0598">Phosphotransferase system</keyword>
<dbReference type="GO" id="GO:0016301">
    <property type="term" value="F:kinase activity"/>
    <property type="evidence" value="ECO:0007669"/>
    <property type="project" value="UniProtKB-KW"/>
</dbReference>
<keyword evidence="3" id="KW-0963">Cytoplasm</keyword>
<feature type="domain" description="PTS EIIB type-4" evidence="8">
    <location>
        <begin position="1"/>
        <end position="159"/>
    </location>
</feature>
<dbReference type="InterPro" id="IPR036667">
    <property type="entry name" value="PTS_IIB_sorbose-sp_sf"/>
</dbReference>
<evidence type="ECO:0000256" key="1">
    <source>
        <dbReference type="ARBA" id="ARBA00004496"/>
    </source>
</evidence>
<gene>
    <name evidence="9" type="ORF">AR1Y2_3428</name>
</gene>
<organism evidence="9 10">
    <name type="scientific">Anaerostipes rhamnosivorans</name>
    <dbReference type="NCBI Taxonomy" id="1229621"/>
    <lineage>
        <taxon>Bacteria</taxon>
        <taxon>Bacillati</taxon>
        <taxon>Bacillota</taxon>
        <taxon>Clostridia</taxon>
        <taxon>Lachnospirales</taxon>
        <taxon>Lachnospiraceae</taxon>
        <taxon>Anaerostipes</taxon>
    </lineage>
</organism>
<keyword evidence="5" id="KW-0808">Transferase</keyword>
<comment type="subcellular location">
    <subcellularLocation>
        <location evidence="1">Cytoplasm</location>
    </subcellularLocation>
</comment>
<dbReference type="GO" id="GO:0005737">
    <property type="term" value="C:cytoplasm"/>
    <property type="evidence" value="ECO:0007669"/>
    <property type="project" value="UniProtKB-SubCell"/>
</dbReference>
<evidence type="ECO:0000256" key="7">
    <source>
        <dbReference type="ARBA" id="ARBA00022777"/>
    </source>
</evidence>
<evidence type="ECO:0000256" key="2">
    <source>
        <dbReference type="ARBA" id="ARBA00022448"/>
    </source>
</evidence>
<dbReference type="SUPFAM" id="SSF52728">
    <property type="entry name" value="PTS IIb component"/>
    <property type="match status" value="1"/>
</dbReference>
<evidence type="ECO:0000256" key="3">
    <source>
        <dbReference type="ARBA" id="ARBA00022490"/>
    </source>
</evidence>
<dbReference type="Gene3D" id="3.40.35.10">
    <property type="entry name" value="Phosphotransferase system, sorbose subfamily IIB component"/>
    <property type="match status" value="1"/>
</dbReference>
<dbReference type="RefSeq" id="WP_137330044.1">
    <property type="nucleotide sequence ID" value="NZ_CP040058.1"/>
</dbReference>
<protein>
    <submittedName>
        <fullName evidence="9">PTS system, mannose-specific IIB component</fullName>
    </submittedName>
</protein>
<dbReference type="PROSITE" id="PS51101">
    <property type="entry name" value="PTS_EIIB_TYPE_4"/>
    <property type="match status" value="1"/>
</dbReference>
<dbReference type="OrthoDB" id="9788818at2"/>
<evidence type="ECO:0000256" key="5">
    <source>
        <dbReference type="ARBA" id="ARBA00022679"/>
    </source>
</evidence>
<name>A0A4P8IG20_9FIRM</name>